<feature type="transmembrane region" description="Helical" evidence="8">
    <location>
        <begin position="835"/>
        <end position="857"/>
    </location>
</feature>
<evidence type="ECO:0000256" key="3">
    <source>
        <dbReference type="ARBA" id="ARBA00022692"/>
    </source>
</evidence>
<feature type="transmembrane region" description="Helical" evidence="8">
    <location>
        <begin position="328"/>
        <end position="344"/>
    </location>
</feature>
<feature type="domain" description="NADH-Ubiquinone oxidoreductase (complex I) chain 5 N-terminal" evidence="10">
    <location>
        <begin position="747"/>
        <end position="784"/>
    </location>
</feature>
<feature type="transmembrane region" description="Helical" evidence="8">
    <location>
        <begin position="516"/>
        <end position="533"/>
    </location>
</feature>
<dbReference type="InterPro" id="IPR052175">
    <property type="entry name" value="ComplexI-like_HydComp"/>
</dbReference>
<feature type="transmembrane region" description="Helical" evidence="8">
    <location>
        <begin position="441"/>
        <end position="466"/>
    </location>
</feature>
<dbReference type="PANTHER" id="PTHR42682:SF4">
    <property type="entry name" value="NADH-UBIQUINONE_PLASTOQUINONE"/>
    <property type="match status" value="1"/>
</dbReference>
<dbReference type="Pfam" id="PF00361">
    <property type="entry name" value="Proton_antipo_M"/>
    <property type="match status" value="3"/>
</dbReference>
<feature type="transmembrane region" description="Helical" evidence="8">
    <location>
        <begin position="276"/>
        <end position="293"/>
    </location>
</feature>
<keyword evidence="4 8" id="KW-1133">Transmembrane helix</keyword>
<evidence type="ECO:0000313" key="11">
    <source>
        <dbReference type="EMBL" id="WBO24606.1"/>
    </source>
</evidence>
<feature type="transmembrane region" description="Helical" evidence="8">
    <location>
        <begin position="956"/>
        <end position="973"/>
    </location>
</feature>
<evidence type="ECO:0000256" key="1">
    <source>
        <dbReference type="ARBA" id="ARBA00004651"/>
    </source>
</evidence>
<feature type="transmembrane region" description="Helical" evidence="8">
    <location>
        <begin position="600"/>
        <end position="628"/>
    </location>
</feature>
<feature type="transmembrane region" description="Helical" evidence="8">
    <location>
        <begin position="305"/>
        <end position="322"/>
    </location>
</feature>
<feature type="transmembrane region" description="Helical" evidence="8">
    <location>
        <begin position="356"/>
        <end position="379"/>
    </location>
</feature>
<dbReference type="InterPro" id="IPR001516">
    <property type="entry name" value="Proton_antipo_N"/>
</dbReference>
<keyword evidence="2" id="KW-1003">Cell membrane</keyword>
<organism evidence="11 12">
    <name type="scientific">Sphingomonas abietis</name>
    <dbReference type="NCBI Taxonomy" id="3012344"/>
    <lineage>
        <taxon>Bacteria</taxon>
        <taxon>Pseudomonadati</taxon>
        <taxon>Pseudomonadota</taxon>
        <taxon>Alphaproteobacteria</taxon>
        <taxon>Sphingomonadales</taxon>
        <taxon>Sphingomonadaceae</taxon>
        <taxon>Sphingomonas</taxon>
    </lineage>
</organism>
<reference evidence="11 12" key="1">
    <citation type="submission" date="2022-12" db="EMBL/GenBank/DDBJ databases">
        <title>Sphingomonas abieness sp. nov., an endophytic bacterium isolated from Abies koreana.</title>
        <authorList>
            <person name="Jiang L."/>
            <person name="Lee J."/>
        </authorList>
    </citation>
    <scope>NUCLEOTIDE SEQUENCE [LARGE SCALE GENOMIC DNA]</scope>
    <source>
        <strain evidence="12">PAMB 00755</strain>
    </source>
</reference>
<dbReference type="EMBL" id="CP115174">
    <property type="protein sequence ID" value="WBO24606.1"/>
    <property type="molecule type" value="Genomic_DNA"/>
</dbReference>
<dbReference type="PRINTS" id="PR01437">
    <property type="entry name" value="NUOXDRDTASE4"/>
</dbReference>
<proteinExistence type="predicted"/>
<keyword evidence="3 7" id="KW-0812">Transmembrane</keyword>
<feature type="transmembrane region" description="Helical" evidence="8">
    <location>
        <begin position="1053"/>
        <end position="1071"/>
    </location>
</feature>
<feature type="transmembrane region" description="Helical" evidence="8">
    <location>
        <begin position="751"/>
        <end position="771"/>
    </location>
</feature>
<dbReference type="RefSeq" id="WP_270079226.1">
    <property type="nucleotide sequence ID" value="NZ_CP115174.1"/>
</dbReference>
<feature type="transmembrane region" description="Helical" evidence="8">
    <location>
        <begin position="90"/>
        <end position="113"/>
    </location>
</feature>
<feature type="transmembrane region" description="Helical" evidence="8">
    <location>
        <begin position="223"/>
        <end position="241"/>
    </location>
</feature>
<feature type="transmembrane region" description="Helical" evidence="8">
    <location>
        <begin position="133"/>
        <end position="156"/>
    </location>
</feature>
<evidence type="ECO:0000256" key="6">
    <source>
        <dbReference type="ARBA" id="ARBA00023136"/>
    </source>
</evidence>
<dbReference type="Proteomes" id="UP001210865">
    <property type="component" value="Chromosome"/>
</dbReference>
<feature type="transmembrane region" description="Helical" evidence="8">
    <location>
        <begin position="399"/>
        <end position="420"/>
    </location>
</feature>
<evidence type="ECO:0000313" key="12">
    <source>
        <dbReference type="Proteomes" id="UP001210865"/>
    </source>
</evidence>
<feature type="transmembrane region" description="Helical" evidence="8">
    <location>
        <begin position="60"/>
        <end position="78"/>
    </location>
</feature>
<keyword evidence="6 8" id="KW-0472">Membrane</keyword>
<gene>
    <name evidence="11" type="ORF">PBT88_09925</name>
</gene>
<feature type="transmembrane region" description="Helical" evidence="8">
    <location>
        <begin position="253"/>
        <end position="270"/>
    </location>
</feature>
<feature type="domain" description="NADH:quinone oxidoreductase/Mrp antiporter transmembrane" evidence="9">
    <location>
        <begin position="800"/>
        <end position="1103"/>
    </location>
</feature>
<feature type="transmembrane region" description="Helical" evidence="8">
    <location>
        <begin position="177"/>
        <end position="196"/>
    </location>
</feature>
<feature type="transmembrane region" description="Helical" evidence="8">
    <location>
        <begin position="570"/>
        <end position="588"/>
    </location>
</feature>
<sequence>MSALAWLGLILVIAGESLALLTCRDIRRMLAFSTVSEFGYVLMGWGTGTAIGESGAIMHLFYQLVMRGLVFLSAARLVRRAGSSRTADLIGSYQAAPLTSLLFAFGMFSVMGLSPFKGSFSKFVVLYAGIESGSWIIAVAGTIGSIIAAIYFLFAVQTVCLARPKAGDAVSAAPLRFGIDGVAMVALAAVTIVMSLDPAPFLAVSAHLAGVADISRFPEFESAWSRVIILPSAGAFIVFAAGRLSARLQEGAAVLLAVATLALVAIGYHAGDLGDFFALLFAVGGLAVVVYSTAAMRGSAAPGRYYFFVFQMLGALIGVATSHHLGNFYLFWELMTWASYLLVVQDQTEDALKAGARYFLICTSGAYVMHFGILLLHAYAGTFDMGRIAAMAGSLPPAALLLIVMTFMVAFIAKTGLFPLHFWVPPAEREAPSAISAPMSALLAAAGLFGVMRVLFTLFGGVLPPAGWGLAGLGMPELTLVVLGGVTLLVGEIGAYRQSDIKRMLAYSTIAQMGEVAMMLGIGTSLALAGALMHVVNHALMKSVLFFCVGALALRTCARTLDDLRGLGKAMPLTAFPMAIAILAIMALPPFGGFVGKFLMIYAAVQAGQILVAVVMLTGGVIAAMYYARILRTLFFERYQGPPVAEAPAAMQAVSAILALLVTMNGLYPAGVLGFVSPVADALAAQRGLALIALPPLAMHWSLAALIAAMGSIAVFAIGRRSAMRAGMTAVVTMALALAGVLFEAGRYDLLSFWFAALIAGVGLLNMAYSSGYMAHEHAPNRYFFFFTMMIGGLLGLTAARNLFDFFAFWELMSSWTLYLVTIHEESDEALREGYKYFIFNFVGASFLFLGLTLLAAEAHSFALADLAHAAASIPAAALWSTLALIFLGLLMKAAQLPIRIDVQMHPVPAPTPVSGYISAVLLKAGPWGVLKVFVLLGAAATFARLRHDLPWAPDLMRVTSIVAAITILYAGAKAMVETGVKRLLIYSTVSQLGYVLLGLSLGTPLGIAGGLMHAVNHMLLKNTLFLVAGSILCQAPVRTLDELGGLGRRMPITFGIFFFAGLSVSGIPPFNGFSSKWMIYQACFESGHYLLGLAAMLSSLFTLAAILKFAHSAFMGPPTTAALRIDEPPKVMLVPMLLLVGASAAISAFPGILLVPVSQVQAALGLEAVPATWLGGVPGPLPWHPLALALALGGSTLIGWGYRRLSSPRRSISPIYTGGVIARPGERMEVPASSLYETPARLIRAALPGPRLEEVRADD</sequence>
<keyword evidence="12" id="KW-1185">Reference proteome</keyword>
<evidence type="ECO:0000256" key="5">
    <source>
        <dbReference type="ARBA" id="ARBA00023002"/>
    </source>
</evidence>
<dbReference type="InterPro" id="IPR001750">
    <property type="entry name" value="ND/Mrp_TM"/>
</dbReference>
<evidence type="ECO:0000256" key="7">
    <source>
        <dbReference type="RuleBase" id="RU000320"/>
    </source>
</evidence>
<accession>A0ABY7NZ08</accession>
<feature type="domain" description="NADH:quinone oxidoreductase/Mrp antiporter transmembrane" evidence="9">
    <location>
        <begin position="322"/>
        <end position="622"/>
    </location>
</feature>
<feature type="transmembrane region" description="Helical" evidence="8">
    <location>
        <begin position="925"/>
        <end position="944"/>
    </location>
</feature>
<feature type="transmembrane region" description="Helical" evidence="8">
    <location>
        <begin position="649"/>
        <end position="668"/>
    </location>
</feature>
<evidence type="ECO:0000256" key="8">
    <source>
        <dbReference type="SAM" id="Phobius"/>
    </source>
</evidence>
<comment type="subcellular location">
    <subcellularLocation>
        <location evidence="1">Cell membrane</location>
        <topology evidence="1">Multi-pass membrane protein</topology>
    </subcellularLocation>
    <subcellularLocation>
        <location evidence="7">Membrane</location>
        <topology evidence="7">Multi-pass membrane protein</topology>
    </subcellularLocation>
</comment>
<feature type="transmembrane region" description="Helical" evidence="8">
    <location>
        <begin position="869"/>
        <end position="891"/>
    </location>
</feature>
<feature type="transmembrane region" description="Helical" evidence="8">
    <location>
        <begin position="698"/>
        <end position="719"/>
    </location>
</feature>
<dbReference type="Pfam" id="PF00662">
    <property type="entry name" value="Proton_antipo_N"/>
    <property type="match status" value="1"/>
</dbReference>
<name>A0ABY7NZ08_9SPHN</name>
<evidence type="ECO:0000256" key="4">
    <source>
        <dbReference type="ARBA" id="ARBA00022989"/>
    </source>
</evidence>
<evidence type="ECO:0000259" key="9">
    <source>
        <dbReference type="Pfam" id="PF00361"/>
    </source>
</evidence>
<feature type="transmembrane region" description="Helical" evidence="8">
    <location>
        <begin position="985"/>
        <end position="1008"/>
    </location>
</feature>
<feature type="transmembrane region" description="Helical" evidence="8">
    <location>
        <begin position="1132"/>
        <end position="1156"/>
    </location>
</feature>
<feature type="transmembrane region" description="Helical" evidence="8">
    <location>
        <begin position="1091"/>
        <end position="1111"/>
    </location>
</feature>
<keyword evidence="5" id="KW-0560">Oxidoreductase</keyword>
<evidence type="ECO:0000259" key="10">
    <source>
        <dbReference type="Pfam" id="PF00662"/>
    </source>
</evidence>
<feature type="domain" description="NADH:quinone oxidoreductase/Mrp antiporter transmembrane" evidence="9">
    <location>
        <begin position="3"/>
        <end position="147"/>
    </location>
</feature>
<protein>
    <submittedName>
        <fullName evidence="11">Proton-conducting transporter membrane subunit</fullName>
    </submittedName>
</protein>
<feature type="transmembrane region" description="Helical" evidence="8">
    <location>
        <begin position="478"/>
        <end position="496"/>
    </location>
</feature>
<dbReference type="PANTHER" id="PTHR42682">
    <property type="entry name" value="HYDROGENASE-4 COMPONENT F"/>
    <property type="match status" value="1"/>
</dbReference>
<evidence type="ECO:0000256" key="2">
    <source>
        <dbReference type="ARBA" id="ARBA00022475"/>
    </source>
</evidence>
<feature type="transmembrane region" description="Helical" evidence="8">
    <location>
        <begin position="783"/>
        <end position="800"/>
    </location>
</feature>
<dbReference type="InterPro" id="IPR003918">
    <property type="entry name" value="NADH_UbQ_OxRdtase"/>
</dbReference>
<feature type="transmembrane region" description="Helical" evidence="8">
    <location>
        <begin position="726"/>
        <end position="745"/>
    </location>
</feature>